<gene>
    <name evidence="2" type="ORF">CLV60_1294</name>
</gene>
<dbReference type="InterPro" id="IPR015904">
    <property type="entry name" value="Sulphide_quinone_reductase"/>
</dbReference>
<dbReference type="GO" id="GO:0071949">
    <property type="term" value="F:FAD binding"/>
    <property type="evidence" value="ECO:0007669"/>
    <property type="project" value="TreeGrafter"/>
</dbReference>
<protein>
    <submittedName>
        <fullName evidence="2">Pyridine nucleotide-disulfide oxidoreductase</fullName>
    </submittedName>
</protein>
<reference evidence="2 3" key="1">
    <citation type="submission" date="2018-03" db="EMBL/GenBank/DDBJ databases">
        <title>Genomic Encyclopedia of Archaeal and Bacterial Type Strains, Phase II (KMG-II): from individual species to whole genera.</title>
        <authorList>
            <person name="Goeker M."/>
        </authorList>
    </citation>
    <scope>NUCLEOTIDE SEQUENCE [LARGE SCALE GENOMIC DNA]</scope>
    <source>
        <strain evidence="2 3">DSM 29057</strain>
    </source>
</reference>
<evidence type="ECO:0000313" key="3">
    <source>
        <dbReference type="Proteomes" id="UP000241964"/>
    </source>
</evidence>
<dbReference type="Gene3D" id="3.50.50.100">
    <property type="match status" value="1"/>
</dbReference>
<accession>A0A2P8FAM7</accession>
<dbReference type="Proteomes" id="UP000241964">
    <property type="component" value="Unassembled WGS sequence"/>
</dbReference>
<dbReference type="InterPro" id="IPR036188">
    <property type="entry name" value="FAD/NAD-bd_sf"/>
</dbReference>
<sequence length="181" mass="20062">MKSHCQILIIGGTAGIMTAAQLKASRRSLEVAIIEPSAPHWHQPAWTLVGAGSYDFEETRRNEASLIPDGADWIQDRITRVLPDNNQVQTRHSGSTTYDYLIIAPGLQVNSDALPGLKQALLTDSVQQLHRSSKKLGRFTEIQRVKCWMIALHIFEKRSGMYVSPPLGLAYDQLTVGAGRK</sequence>
<dbReference type="Pfam" id="PF07992">
    <property type="entry name" value="Pyr_redox_2"/>
    <property type="match status" value="1"/>
</dbReference>
<dbReference type="PANTHER" id="PTHR10632:SF2">
    <property type="entry name" value="SULFIDE:QUINONE OXIDOREDUCTASE, MITOCHONDRIAL"/>
    <property type="match status" value="1"/>
</dbReference>
<name>A0A2P8FAM7_9BACT</name>
<keyword evidence="3" id="KW-1185">Reference proteome</keyword>
<dbReference type="PANTHER" id="PTHR10632">
    <property type="entry name" value="SULFIDE:QUINONE OXIDOREDUCTASE"/>
    <property type="match status" value="1"/>
</dbReference>
<dbReference type="EMBL" id="PYAS01000029">
    <property type="protein sequence ID" value="PSL18775.1"/>
    <property type="molecule type" value="Genomic_DNA"/>
</dbReference>
<dbReference type="GO" id="GO:0070221">
    <property type="term" value="P:sulfide oxidation, using sulfide:quinone oxidoreductase"/>
    <property type="evidence" value="ECO:0007669"/>
    <property type="project" value="TreeGrafter"/>
</dbReference>
<dbReference type="SUPFAM" id="SSF51905">
    <property type="entry name" value="FAD/NAD(P)-binding domain"/>
    <property type="match status" value="1"/>
</dbReference>
<evidence type="ECO:0000313" key="2">
    <source>
        <dbReference type="EMBL" id="PSL18775.1"/>
    </source>
</evidence>
<dbReference type="OrthoDB" id="9805710at2"/>
<dbReference type="AlphaFoldDB" id="A0A2P8FAM7"/>
<proteinExistence type="predicted"/>
<feature type="domain" description="FAD/NAD(P)-binding" evidence="1">
    <location>
        <begin position="6"/>
        <end position="130"/>
    </location>
</feature>
<evidence type="ECO:0000259" key="1">
    <source>
        <dbReference type="Pfam" id="PF07992"/>
    </source>
</evidence>
<dbReference type="GO" id="GO:0070224">
    <property type="term" value="F:sulfide:quinone oxidoreductase activity"/>
    <property type="evidence" value="ECO:0007669"/>
    <property type="project" value="TreeGrafter"/>
</dbReference>
<comment type="caution">
    <text evidence="2">The sequence shown here is derived from an EMBL/GenBank/DDBJ whole genome shotgun (WGS) entry which is preliminary data.</text>
</comment>
<dbReference type="RefSeq" id="WP_106599644.1">
    <property type="nucleotide sequence ID" value="NZ_PYAS01000029.1"/>
</dbReference>
<organism evidence="2 3">
    <name type="scientific">Dyadobacter jiangsuensis</name>
    <dbReference type="NCBI Taxonomy" id="1591085"/>
    <lineage>
        <taxon>Bacteria</taxon>
        <taxon>Pseudomonadati</taxon>
        <taxon>Bacteroidota</taxon>
        <taxon>Cytophagia</taxon>
        <taxon>Cytophagales</taxon>
        <taxon>Spirosomataceae</taxon>
        <taxon>Dyadobacter</taxon>
    </lineage>
</organism>
<dbReference type="InterPro" id="IPR023753">
    <property type="entry name" value="FAD/NAD-binding_dom"/>
</dbReference>